<dbReference type="Proteomes" id="UP001501791">
    <property type="component" value="Unassembled WGS sequence"/>
</dbReference>
<organism evidence="3 4">
    <name type="scientific">Brevibacterium picturae</name>
    <dbReference type="NCBI Taxonomy" id="260553"/>
    <lineage>
        <taxon>Bacteria</taxon>
        <taxon>Bacillati</taxon>
        <taxon>Actinomycetota</taxon>
        <taxon>Actinomycetes</taxon>
        <taxon>Micrococcales</taxon>
        <taxon>Brevibacteriaceae</taxon>
        <taxon>Brevibacterium</taxon>
    </lineage>
</organism>
<dbReference type="PANTHER" id="PTHR43540">
    <property type="entry name" value="PEROXYUREIDOACRYLATE/UREIDOACRYLATE AMIDOHYDROLASE-RELATED"/>
    <property type="match status" value="1"/>
</dbReference>
<proteinExistence type="predicted"/>
<evidence type="ECO:0000259" key="2">
    <source>
        <dbReference type="Pfam" id="PF00857"/>
    </source>
</evidence>
<evidence type="ECO:0000313" key="4">
    <source>
        <dbReference type="Proteomes" id="UP001501791"/>
    </source>
</evidence>
<comment type="caution">
    <text evidence="3">The sequence shown here is derived from an EMBL/GenBank/DDBJ whole genome shotgun (WGS) entry which is preliminary data.</text>
</comment>
<dbReference type="RefSeq" id="WP_346035206.1">
    <property type="nucleotide sequence ID" value="NZ_BAAALY010000002.1"/>
</dbReference>
<dbReference type="InterPro" id="IPR036380">
    <property type="entry name" value="Isochorismatase-like_sf"/>
</dbReference>
<dbReference type="InterPro" id="IPR000868">
    <property type="entry name" value="Isochorismatase-like_dom"/>
</dbReference>
<dbReference type="InterPro" id="IPR050272">
    <property type="entry name" value="Isochorismatase-like_hydrls"/>
</dbReference>
<name>A0ABP4LWT8_9MICO</name>
<dbReference type="PANTHER" id="PTHR43540:SF3">
    <property type="entry name" value="ENTEROBACTIN SYNTHASE COMPONENT B"/>
    <property type="match status" value="1"/>
</dbReference>
<dbReference type="PRINTS" id="PR01398">
    <property type="entry name" value="ISCHRISMTASE"/>
</dbReference>
<dbReference type="SUPFAM" id="SSF52499">
    <property type="entry name" value="Isochorismatase-like hydrolases"/>
    <property type="match status" value="1"/>
</dbReference>
<gene>
    <name evidence="3" type="ORF">GCM10009691_05260</name>
</gene>
<feature type="domain" description="Isochorismatase-like" evidence="2">
    <location>
        <begin position="33"/>
        <end position="205"/>
    </location>
</feature>
<keyword evidence="4" id="KW-1185">Reference proteome</keyword>
<accession>A0ABP4LWT8</accession>
<evidence type="ECO:0000313" key="3">
    <source>
        <dbReference type="EMBL" id="GAA1532456.1"/>
    </source>
</evidence>
<reference evidence="4" key="1">
    <citation type="journal article" date="2019" name="Int. J. Syst. Evol. Microbiol.">
        <title>The Global Catalogue of Microorganisms (GCM) 10K type strain sequencing project: providing services to taxonomists for standard genome sequencing and annotation.</title>
        <authorList>
            <consortium name="The Broad Institute Genomics Platform"/>
            <consortium name="The Broad Institute Genome Sequencing Center for Infectious Disease"/>
            <person name="Wu L."/>
            <person name="Ma J."/>
        </authorList>
    </citation>
    <scope>NUCLEOTIDE SEQUENCE [LARGE SCALE GENOMIC DNA]</scope>
    <source>
        <strain evidence="4">JCM 13319</strain>
    </source>
</reference>
<dbReference type="Pfam" id="PF00857">
    <property type="entry name" value="Isochorismatase"/>
    <property type="match status" value="1"/>
</dbReference>
<keyword evidence="1" id="KW-0378">Hydrolase</keyword>
<dbReference type="InterPro" id="IPR016291">
    <property type="entry name" value="Isochorismatase"/>
</dbReference>
<sequence>MWNTAKQIAYNVEAIDELAQNQPGWTIDPSRVALLVHDMQYYFLSRFAADTEPMRSLKRNVERLVKSARACGANVFYTAQPGSMTPSQRGLLSAFWGEGMTATPEHRAVWDPISPQGEDELVTKWRYSAFFGNDLSSRLKTQKVSQVVIVGIYGHVGILGTAMDSYCRDYETFIVGDAIADFSIQEHIRTLEQAGSTCAAVVSAEAVVSALGQARN</sequence>
<dbReference type="EMBL" id="BAAALY010000002">
    <property type="protein sequence ID" value="GAA1532456.1"/>
    <property type="molecule type" value="Genomic_DNA"/>
</dbReference>
<protein>
    <submittedName>
        <fullName evidence="3">Isochorismatase family protein</fullName>
    </submittedName>
</protein>
<dbReference type="Gene3D" id="3.40.50.850">
    <property type="entry name" value="Isochorismatase-like"/>
    <property type="match status" value="1"/>
</dbReference>
<evidence type="ECO:0000256" key="1">
    <source>
        <dbReference type="ARBA" id="ARBA00022801"/>
    </source>
</evidence>